<evidence type="ECO:0000256" key="2">
    <source>
        <dbReference type="SAM" id="SignalP"/>
    </source>
</evidence>
<dbReference type="EMBL" id="CP076723">
    <property type="protein sequence ID" value="QWV92484.1"/>
    <property type="molecule type" value="Genomic_DNA"/>
</dbReference>
<organism evidence="3 4">
    <name type="scientific">Geomonas oryzisoli</name>
    <dbReference type="NCBI Taxonomy" id="2847992"/>
    <lineage>
        <taxon>Bacteria</taxon>
        <taxon>Pseudomonadati</taxon>
        <taxon>Thermodesulfobacteriota</taxon>
        <taxon>Desulfuromonadia</taxon>
        <taxon>Geobacterales</taxon>
        <taxon>Geobacteraceae</taxon>
        <taxon>Geomonas</taxon>
    </lineage>
</organism>
<sequence>MINLRTLTLLLALQGLTADLHADETYYPYQFYDDYYRQLEQGPPPAPAPPGEEPVRPEPSAAKRPPLFLFPAELGFGVAAASNEDLFYLAGTYFKVSDGGWYRSRSWRGPWTRVPRGKLPPELSRHTLVKIRTLRNREFRSFWELKGSYRGRVFRPGVEPAPPAVKRPN</sequence>
<dbReference type="RefSeq" id="WP_216799289.1">
    <property type="nucleotide sequence ID" value="NZ_CP076723.1"/>
</dbReference>
<gene>
    <name evidence="3" type="ORF">KP004_14915</name>
</gene>
<name>A0ABX8J701_9BACT</name>
<keyword evidence="2" id="KW-0732">Signal</keyword>
<proteinExistence type="predicted"/>
<accession>A0ABX8J701</accession>
<evidence type="ECO:0000313" key="4">
    <source>
        <dbReference type="Proteomes" id="UP000683557"/>
    </source>
</evidence>
<keyword evidence="4" id="KW-1185">Reference proteome</keyword>
<reference evidence="3 4" key="1">
    <citation type="submission" date="2021-06" db="EMBL/GenBank/DDBJ databases">
        <title>Gemonas diversity in paddy soil.</title>
        <authorList>
            <person name="Liu G."/>
        </authorList>
    </citation>
    <scope>NUCLEOTIDE SEQUENCE [LARGE SCALE GENOMIC DNA]</scope>
    <source>
        <strain evidence="3 4">RG10</strain>
    </source>
</reference>
<dbReference type="Proteomes" id="UP000683557">
    <property type="component" value="Chromosome"/>
</dbReference>
<feature type="signal peptide" evidence="2">
    <location>
        <begin position="1"/>
        <end position="22"/>
    </location>
</feature>
<evidence type="ECO:0000256" key="1">
    <source>
        <dbReference type="SAM" id="MobiDB-lite"/>
    </source>
</evidence>
<feature type="chain" id="PRO_5046759414" evidence="2">
    <location>
        <begin position="23"/>
        <end position="169"/>
    </location>
</feature>
<protein>
    <submittedName>
        <fullName evidence="3">Uncharacterized protein</fullName>
    </submittedName>
</protein>
<feature type="region of interest" description="Disordered" evidence="1">
    <location>
        <begin position="40"/>
        <end position="61"/>
    </location>
</feature>
<feature type="compositionally biased region" description="Pro residues" evidence="1">
    <location>
        <begin position="42"/>
        <end position="52"/>
    </location>
</feature>
<evidence type="ECO:0000313" key="3">
    <source>
        <dbReference type="EMBL" id="QWV92484.1"/>
    </source>
</evidence>